<sequence>DSEVRKNWSSKVTIKIPMVFYTFFFVYDL</sequence>
<dbReference type="EMBL" id="UINC01223246">
    <property type="protein sequence ID" value="SVE52363.1"/>
    <property type="molecule type" value="Genomic_DNA"/>
</dbReference>
<dbReference type="AlphaFoldDB" id="A0A383E7I1"/>
<keyword evidence="1" id="KW-1133">Transmembrane helix</keyword>
<feature type="transmembrane region" description="Helical" evidence="1">
    <location>
        <begin position="12"/>
        <end position="27"/>
    </location>
</feature>
<name>A0A383E7I1_9ZZZZ</name>
<evidence type="ECO:0000256" key="1">
    <source>
        <dbReference type="SAM" id="Phobius"/>
    </source>
</evidence>
<feature type="non-terminal residue" evidence="2">
    <location>
        <position position="1"/>
    </location>
</feature>
<keyword evidence="1" id="KW-0812">Transmembrane</keyword>
<gene>
    <name evidence="2" type="ORF">METZ01_LOCUS505217</name>
</gene>
<keyword evidence="1" id="KW-0472">Membrane</keyword>
<proteinExistence type="predicted"/>
<organism evidence="2">
    <name type="scientific">marine metagenome</name>
    <dbReference type="NCBI Taxonomy" id="408172"/>
    <lineage>
        <taxon>unclassified sequences</taxon>
        <taxon>metagenomes</taxon>
        <taxon>ecological metagenomes</taxon>
    </lineage>
</organism>
<evidence type="ECO:0000313" key="2">
    <source>
        <dbReference type="EMBL" id="SVE52363.1"/>
    </source>
</evidence>
<accession>A0A383E7I1</accession>
<reference evidence="2" key="1">
    <citation type="submission" date="2018-05" db="EMBL/GenBank/DDBJ databases">
        <authorList>
            <person name="Lanie J.A."/>
            <person name="Ng W.-L."/>
            <person name="Kazmierczak K.M."/>
            <person name="Andrzejewski T.M."/>
            <person name="Davidsen T.M."/>
            <person name="Wayne K.J."/>
            <person name="Tettelin H."/>
            <person name="Glass J.I."/>
            <person name="Rusch D."/>
            <person name="Podicherti R."/>
            <person name="Tsui H.-C.T."/>
            <person name="Winkler M.E."/>
        </authorList>
    </citation>
    <scope>NUCLEOTIDE SEQUENCE</scope>
</reference>
<protein>
    <submittedName>
        <fullName evidence="2">Uncharacterized protein</fullName>
    </submittedName>
</protein>